<organism evidence="2 3">
    <name type="scientific">Protopolystoma xenopodis</name>
    <dbReference type="NCBI Taxonomy" id="117903"/>
    <lineage>
        <taxon>Eukaryota</taxon>
        <taxon>Metazoa</taxon>
        <taxon>Spiralia</taxon>
        <taxon>Lophotrochozoa</taxon>
        <taxon>Platyhelminthes</taxon>
        <taxon>Monogenea</taxon>
        <taxon>Polyopisthocotylea</taxon>
        <taxon>Polystomatidea</taxon>
        <taxon>Polystomatidae</taxon>
        <taxon>Protopolystoma</taxon>
    </lineage>
</organism>
<proteinExistence type="predicted"/>
<dbReference type="EMBL" id="CAAALY010096004">
    <property type="protein sequence ID" value="VEL28568.1"/>
    <property type="molecule type" value="Genomic_DNA"/>
</dbReference>
<gene>
    <name evidence="2" type="ORF">PXEA_LOCUS22008</name>
</gene>
<sequence length="47" mass="5321">MVLVSTRPAQSLHSWGQSKESHSSAPSLKYTHKRRQPQIADRLYAEG</sequence>
<keyword evidence="3" id="KW-1185">Reference proteome</keyword>
<evidence type="ECO:0000313" key="3">
    <source>
        <dbReference type="Proteomes" id="UP000784294"/>
    </source>
</evidence>
<reference evidence="2" key="1">
    <citation type="submission" date="2018-11" db="EMBL/GenBank/DDBJ databases">
        <authorList>
            <consortium name="Pathogen Informatics"/>
        </authorList>
    </citation>
    <scope>NUCLEOTIDE SEQUENCE</scope>
</reference>
<name>A0A3S5AGD4_9PLAT</name>
<evidence type="ECO:0000256" key="1">
    <source>
        <dbReference type="SAM" id="MobiDB-lite"/>
    </source>
</evidence>
<comment type="caution">
    <text evidence="2">The sequence shown here is derived from an EMBL/GenBank/DDBJ whole genome shotgun (WGS) entry which is preliminary data.</text>
</comment>
<feature type="region of interest" description="Disordered" evidence="1">
    <location>
        <begin position="1"/>
        <end position="47"/>
    </location>
</feature>
<evidence type="ECO:0000313" key="2">
    <source>
        <dbReference type="EMBL" id="VEL28568.1"/>
    </source>
</evidence>
<dbReference type="Proteomes" id="UP000784294">
    <property type="component" value="Unassembled WGS sequence"/>
</dbReference>
<dbReference type="AlphaFoldDB" id="A0A3S5AGD4"/>
<accession>A0A3S5AGD4</accession>
<protein>
    <submittedName>
        <fullName evidence="2">Uncharacterized protein</fullName>
    </submittedName>
</protein>
<feature type="compositionally biased region" description="Polar residues" evidence="1">
    <location>
        <begin position="7"/>
        <end position="26"/>
    </location>
</feature>